<dbReference type="AlphaFoldDB" id="A0A1V3NCG4"/>
<sequence>MMKKTEPAASPEAYVAALDGWRRDLVESLRSVVRGAATLEEVVKWGHLVYLAQGPVLLIRAEEERVLFGFWRGKRLTDIESRLKGSGKYEMATLELREGMTVKSATVRRLVREAVNLNRAFGDPTLAARNARKGE</sequence>
<reference evidence="2 3" key="1">
    <citation type="submission" date="2017-02" db="EMBL/GenBank/DDBJ databases">
        <title>Genomic diversity within the haloalkaliphilic genus Thioalkalivibrio.</title>
        <authorList>
            <person name="Ahn A.-C."/>
            <person name="Meier-Kolthoff J."/>
            <person name="Overmars L."/>
            <person name="Richter M."/>
            <person name="Woyke T."/>
            <person name="Sorokin D.Y."/>
            <person name="Muyzer G."/>
        </authorList>
    </citation>
    <scope>NUCLEOTIDE SEQUENCE [LARGE SCALE GENOMIC DNA]</scope>
    <source>
        <strain evidence="2 3">ALJD</strain>
    </source>
</reference>
<organism evidence="2 3">
    <name type="scientific">Thioalkalivibrio denitrificans</name>
    <dbReference type="NCBI Taxonomy" id="108003"/>
    <lineage>
        <taxon>Bacteria</taxon>
        <taxon>Pseudomonadati</taxon>
        <taxon>Pseudomonadota</taxon>
        <taxon>Gammaproteobacteria</taxon>
        <taxon>Chromatiales</taxon>
        <taxon>Ectothiorhodospiraceae</taxon>
        <taxon>Thioalkalivibrio</taxon>
    </lineage>
</organism>
<dbReference type="STRING" id="108003.B1C78_14380"/>
<dbReference type="SUPFAM" id="SSF159888">
    <property type="entry name" value="YdhG-like"/>
    <property type="match status" value="1"/>
</dbReference>
<dbReference type="EMBL" id="MVBK01000098">
    <property type="protein sequence ID" value="OOG22714.1"/>
    <property type="molecule type" value="Genomic_DNA"/>
</dbReference>
<feature type="domain" description="YdhG-like" evidence="1">
    <location>
        <begin position="22"/>
        <end position="115"/>
    </location>
</feature>
<dbReference type="OrthoDB" id="6024118at2"/>
<comment type="caution">
    <text evidence="2">The sequence shown here is derived from an EMBL/GenBank/DDBJ whole genome shotgun (WGS) entry which is preliminary data.</text>
</comment>
<evidence type="ECO:0000259" key="1">
    <source>
        <dbReference type="Pfam" id="PF08818"/>
    </source>
</evidence>
<dbReference type="Gene3D" id="3.90.1150.200">
    <property type="match status" value="1"/>
</dbReference>
<accession>A0A1V3NCG4</accession>
<dbReference type="InterPro" id="IPR014922">
    <property type="entry name" value="YdhG-like"/>
</dbReference>
<name>A0A1V3NCG4_9GAMM</name>
<proteinExistence type="predicted"/>
<dbReference type="Pfam" id="PF08818">
    <property type="entry name" value="DUF1801"/>
    <property type="match status" value="1"/>
</dbReference>
<keyword evidence="3" id="KW-1185">Reference proteome</keyword>
<gene>
    <name evidence="2" type="ORF">B1C78_14380</name>
</gene>
<evidence type="ECO:0000313" key="3">
    <source>
        <dbReference type="Proteomes" id="UP000189462"/>
    </source>
</evidence>
<protein>
    <recommendedName>
        <fullName evidence="1">YdhG-like domain-containing protein</fullName>
    </recommendedName>
</protein>
<evidence type="ECO:0000313" key="2">
    <source>
        <dbReference type="EMBL" id="OOG22714.1"/>
    </source>
</evidence>
<dbReference type="Proteomes" id="UP000189462">
    <property type="component" value="Unassembled WGS sequence"/>
</dbReference>